<accession>A0A5P3B0D9</accession>
<proteinExistence type="predicted"/>
<organism evidence="2 3">
    <name type="scientific">Phocaeicola vulgatus</name>
    <name type="common">Bacteroides vulgatus</name>
    <dbReference type="NCBI Taxonomy" id="821"/>
    <lineage>
        <taxon>Bacteria</taxon>
        <taxon>Pseudomonadati</taxon>
        <taxon>Bacteroidota</taxon>
        <taxon>Bacteroidia</taxon>
        <taxon>Bacteroidales</taxon>
        <taxon>Bacteroidaceae</taxon>
        <taxon>Phocaeicola</taxon>
    </lineage>
</organism>
<feature type="transmembrane region" description="Helical" evidence="1">
    <location>
        <begin position="84"/>
        <end position="111"/>
    </location>
</feature>
<gene>
    <name evidence="2" type="ORF">VIC01_04202</name>
</gene>
<evidence type="ECO:0000256" key="1">
    <source>
        <dbReference type="SAM" id="Phobius"/>
    </source>
</evidence>
<dbReference type="EMBL" id="CP043529">
    <property type="protein sequence ID" value="QEW38558.1"/>
    <property type="molecule type" value="Genomic_DNA"/>
</dbReference>
<keyword evidence="1" id="KW-0812">Transmembrane</keyword>
<protein>
    <submittedName>
        <fullName evidence="2">Uncharacterized protein</fullName>
    </submittedName>
</protein>
<keyword evidence="1" id="KW-1133">Transmembrane helix</keyword>
<evidence type="ECO:0000313" key="2">
    <source>
        <dbReference type="EMBL" id="QEW38558.1"/>
    </source>
</evidence>
<reference evidence="2 3" key="1">
    <citation type="submission" date="2019-09" db="EMBL/GenBank/DDBJ databases">
        <title>Commensal-derived Metabolites Govern Vibrio cholerae Pathogenesis in Host.</title>
        <authorList>
            <person name="Yoon S.S."/>
            <person name="Yoon M.Y."/>
        </authorList>
    </citation>
    <scope>NUCLEOTIDE SEQUENCE [LARGE SCALE GENOMIC DNA]</scope>
    <source>
        <strain evidence="2 3">VIC01</strain>
    </source>
</reference>
<dbReference type="RefSeq" id="WP_151061914.1">
    <property type="nucleotide sequence ID" value="NZ_CP043529.1"/>
</dbReference>
<keyword evidence="1" id="KW-0472">Membrane</keyword>
<evidence type="ECO:0000313" key="3">
    <source>
        <dbReference type="Proteomes" id="UP000326091"/>
    </source>
</evidence>
<dbReference type="AlphaFoldDB" id="A0A5P3B0D9"/>
<dbReference type="Proteomes" id="UP000326091">
    <property type="component" value="Chromosome"/>
</dbReference>
<name>A0A5P3B0D9_PHOVU</name>
<sequence length="161" mass="18171">MMEGKDTRSRAADMLLDIGIRIPVMPLRPFKKRPGKSFLVMRRPPAGAVIRIARRYLELGVTPEDIRAMDYEERMRFVAEKGKAVSRMVALAVCTGWLSGMLFSGPVAWYLRWRVHPAMLSAALIELLRGMDIQPFCNTIPLASRTAELLEPIGSRERKTG</sequence>